<reference evidence="2 3" key="1">
    <citation type="submission" date="2019-02" db="EMBL/GenBank/DDBJ databases">
        <title>Genome sequencing of Clostridium botulinum clinical isolates.</title>
        <authorList>
            <person name="Brunt J."/>
            <person name="Van Vliet A.H.M."/>
            <person name="Stringer S.C."/>
            <person name="Grant K.A."/>
            <person name="Carter A.C."/>
            <person name="Peck M.W."/>
        </authorList>
    </citation>
    <scope>NUCLEOTIDE SEQUENCE [LARGE SCALE GENOMIC DNA]</scope>
    <source>
        <strain evidence="2 3">R1125/03</strain>
    </source>
</reference>
<evidence type="ECO:0000256" key="1">
    <source>
        <dbReference type="SAM" id="Coils"/>
    </source>
</evidence>
<keyword evidence="1" id="KW-0175">Coiled coil</keyword>
<dbReference type="AlphaFoldDB" id="A0A6M0SVB4"/>
<dbReference type="EMBL" id="SGJP01000005">
    <property type="protein sequence ID" value="NFA59479.1"/>
    <property type="molecule type" value="Genomic_DNA"/>
</dbReference>
<accession>A0A6M0SVB4</accession>
<proteinExistence type="predicted"/>
<comment type="caution">
    <text evidence="2">The sequence shown here is derived from an EMBL/GenBank/DDBJ whole genome shotgun (WGS) entry which is preliminary data.</text>
</comment>
<name>A0A6M0SVB4_CLOBO</name>
<sequence>MDKETFRKTERMLYVYYRNLEEIEKLEYICTRLEQQKEKIRKDIQETNIDLEEENISISYSERVQTSSQCSHCDREIEHQITKLENEWKLIRKKVLKNRARIRQLERELAPINYNVSMLSQEAKEFTKLKYKEHRTIPCIAEMLYGGARMTAYRKREEIIENINNFNKIIN</sequence>
<evidence type="ECO:0000313" key="2">
    <source>
        <dbReference type="EMBL" id="NFA59479.1"/>
    </source>
</evidence>
<feature type="coiled-coil region" evidence="1">
    <location>
        <begin position="23"/>
        <end position="57"/>
    </location>
</feature>
<organism evidence="2 3">
    <name type="scientific">Clostridium botulinum</name>
    <dbReference type="NCBI Taxonomy" id="1491"/>
    <lineage>
        <taxon>Bacteria</taxon>
        <taxon>Bacillati</taxon>
        <taxon>Bacillota</taxon>
        <taxon>Clostridia</taxon>
        <taxon>Eubacteriales</taxon>
        <taxon>Clostridiaceae</taxon>
        <taxon>Clostridium</taxon>
    </lineage>
</organism>
<evidence type="ECO:0000313" key="3">
    <source>
        <dbReference type="Proteomes" id="UP000473089"/>
    </source>
</evidence>
<protein>
    <submittedName>
        <fullName evidence="2">Uncharacterized protein</fullName>
    </submittedName>
</protein>
<dbReference type="Proteomes" id="UP000473089">
    <property type="component" value="Unassembled WGS sequence"/>
</dbReference>
<gene>
    <name evidence="2" type="ORF">EXM42_03430</name>
</gene>